<evidence type="ECO:0000313" key="3">
    <source>
        <dbReference type="Proteomes" id="UP000010290"/>
    </source>
</evidence>
<dbReference type="OrthoDB" id="6455159at2"/>
<sequence>MITSSLLNESHYHDINSINGSSEYSNKVLEKYLDQKPNSVLDGVDAQPAVRETKNIMRDPLTMIDIMLTGYIKSRMNKADSIAAEISEKSKAVAEINRLWGKVMSINLNKVDPADSKKVTDIMDFSNKEMDEINHLIINVLGEPKGIAVILPSSSHGVIFTFVNYEQLQSINATVTAFSDTIQVDLDSSQHEFKNLMTAITSAQEEIRDLRRIVISFTDR</sequence>
<name>K8WHN0_9GAMM</name>
<accession>K8WHN0</accession>
<gene>
    <name evidence="2" type="ORF">OO7_04654</name>
</gene>
<reference evidence="2 3" key="1">
    <citation type="journal article" date="2012" name="BMC Genomics">
        <title>Comparative genomics of bacteria in the genus Providencia isolated from wild Drosophila melanogaster.</title>
        <authorList>
            <person name="Galac M.R."/>
            <person name="Lazzaro B.P."/>
        </authorList>
    </citation>
    <scope>NUCLEOTIDE SEQUENCE [LARGE SCALE GENOMIC DNA]</scope>
    <source>
        <strain evidence="2 3">DSM 19967</strain>
    </source>
</reference>
<evidence type="ECO:0000313" key="2">
    <source>
        <dbReference type="EMBL" id="EKT60088.1"/>
    </source>
</evidence>
<dbReference type="EMBL" id="AKKN01000005">
    <property type="protein sequence ID" value="EKT60088.1"/>
    <property type="molecule type" value="Genomic_DNA"/>
</dbReference>
<keyword evidence="1" id="KW-0175">Coiled coil</keyword>
<proteinExistence type="predicted"/>
<keyword evidence="3" id="KW-1185">Reference proteome</keyword>
<dbReference type="PATRIC" id="fig|1141660.3.peg.944"/>
<feature type="coiled-coil region" evidence="1">
    <location>
        <begin position="186"/>
        <end position="213"/>
    </location>
</feature>
<protein>
    <submittedName>
        <fullName evidence="2">Uncharacterized protein</fullName>
    </submittedName>
</protein>
<dbReference type="HOGENOM" id="CLU_111564_0_0_6"/>
<comment type="caution">
    <text evidence="2">The sequence shown here is derived from an EMBL/GenBank/DDBJ whole genome shotgun (WGS) entry which is preliminary data.</text>
</comment>
<organism evidence="2 3">
    <name type="scientific">Providencia sneebia DSM 19967</name>
    <dbReference type="NCBI Taxonomy" id="1141660"/>
    <lineage>
        <taxon>Bacteria</taxon>
        <taxon>Pseudomonadati</taxon>
        <taxon>Pseudomonadota</taxon>
        <taxon>Gammaproteobacteria</taxon>
        <taxon>Enterobacterales</taxon>
        <taxon>Morganellaceae</taxon>
        <taxon>Providencia</taxon>
    </lineage>
</organism>
<dbReference type="Proteomes" id="UP000010290">
    <property type="component" value="Chromosome"/>
</dbReference>
<dbReference type="RefSeq" id="WP_008914795.1">
    <property type="nucleotide sequence ID" value="NZ_CM001773.1"/>
</dbReference>
<dbReference type="AlphaFoldDB" id="K8WHN0"/>
<evidence type="ECO:0000256" key="1">
    <source>
        <dbReference type="SAM" id="Coils"/>
    </source>
</evidence>